<keyword evidence="3" id="KW-1185">Reference proteome</keyword>
<proteinExistence type="predicted"/>
<reference evidence="3" key="1">
    <citation type="submission" date="2016-10" db="EMBL/GenBank/DDBJ databases">
        <authorList>
            <person name="Varghese N."/>
            <person name="Submissions S."/>
        </authorList>
    </citation>
    <scope>NUCLEOTIDE SEQUENCE [LARGE SCALE GENOMIC DNA]</scope>
    <source>
        <strain evidence="3">CGMCC 1.6763</strain>
    </source>
</reference>
<feature type="transmembrane region" description="Helical" evidence="1">
    <location>
        <begin position="193"/>
        <end position="218"/>
    </location>
</feature>
<evidence type="ECO:0000256" key="1">
    <source>
        <dbReference type="SAM" id="Phobius"/>
    </source>
</evidence>
<sequence>MGEKNQSPAVFSGEQEIPDSLKEDVRRFVHQSGMPYERVGATAEEVIRVSMEELTDGADARVILFRTAARIIEEIPGGDETEGLFRFEEDNQLHKEIRKLPVGVRLPFVLMKLHDFNSAEAGSVSRMTADEALAETESGYRILSDADPDGDLDRQLSLLRRAYGRIRYPEPEAEQPASSAKDQGTDRREGKRWWAAGAGLLAAVGLLISAAFILPAWAGPVDAAYIKKLESRFAEEESLFQEKVGATAMEMRYLYFIEEAKLEFNSKISELERAVKNGKAPKKKEADQEADELLRVFDLPSEMIADLQKRPLTDDKAGSQAFFQRFNNRKHELAMIFSTRFTEHQEYIKAAVHDGKLDTEEFFGNADDYPEPFRKAVQLMDQEGYGLSGEVWAIDDQVYPLSDNAPELGKHAEKLEPSVARVAMLGEKMEPAADILKLSPEEIAEVLDGLEKHIIDQKAGDPWHMPEEMAVNLFRETVFGGSTGRVFGEDGTVIPERRAIWKHFASKPGSHYGKLMGPVVHEMEQSGWKRSPAYNVLASDKYHYALIGARDGEERESAVEVFQSVYLPDEEYEVRAETLYSDLADTGNRSLLEGETQVMIALLSLFAAEREDREMMILLSAENDPEALSLLPKEGILEGGLVEFQESAIEHHETGIRASVNVYSDQGNEHKIWLTYTPEGIWLIDRQDAP</sequence>
<organism evidence="2 3">
    <name type="scientific">Bhargavaea ginsengi</name>
    <dbReference type="NCBI Taxonomy" id="426757"/>
    <lineage>
        <taxon>Bacteria</taxon>
        <taxon>Bacillati</taxon>
        <taxon>Bacillota</taxon>
        <taxon>Bacilli</taxon>
        <taxon>Bacillales</taxon>
        <taxon>Caryophanaceae</taxon>
        <taxon>Bhargavaea</taxon>
    </lineage>
</organism>
<evidence type="ECO:0000313" key="2">
    <source>
        <dbReference type="EMBL" id="SEJ83961.1"/>
    </source>
</evidence>
<accession>A0A1H7C2P5</accession>
<keyword evidence="1" id="KW-1133">Transmembrane helix</keyword>
<name>A0A1H7C2P5_9BACL</name>
<keyword evidence="1" id="KW-0812">Transmembrane</keyword>
<gene>
    <name evidence="2" type="ORF">SAMN04488127_3001</name>
</gene>
<dbReference type="AlphaFoldDB" id="A0A1H7C2P5"/>
<dbReference type="EMBL" id="FNZF01000008">
    <property type="protein sequence ID" value="SEJ83961.1"/>
    <property type="molecule type" value="Genomic_DNA"/>
</dbReference>
<keyword evidence="1" id="KW-0472">Membrane</keyword>
<dbReference type="Proteomes" id="UP000199200">
    <property type="component" value="Unassembled WGS sequence"/>
</dbReference>
<dbReference type="STRING" id="426757.SAMN04488127_3001"/>
<evidence type="ECO:0000313" key="3">
    <source>
        <dbReference type="Proteomes" id="UP000199200"/>
    </source>
</evidence>
<protein>
    <submittedName>
        <fullName evidence="2">Uncharacterized protein</fullName>
    </submittedName>
</protein>